<reference evidence="2 3" key="1">
    <citation type="submission" date="2022-03" db="EMBL/GenBank/DDBJ databases">
        <title>Novel taxa within the pig intestine.</title>
        <authorList>
            <person name="Wylensek D."/>
            <person name="Bishof K."/>
            <person name="Afrizal A."/>
            <person name="Clavel T."/>
        </authorList>
    </citation>
    <scope>NUCLEOTIDE SEQUENCE [LARGE SCALE GENOMIC DNA]</scope>
    <source>
        <strain evidence="2 3">CLA-KB-P133</strain>
    </source>
</reference>
<sequence>MKYYGMTDRGKMRKTNQDSYVIACNEAGDVFALVCDGIGGNLGGDVASRMAVSWFSVAFSENKGFASEEDARAFIANGIRIVNKQIYDLGQARQDLHGMGTTLCGAMLTRVGRFIVNVGDSRAYGFTNNGEFRQLTMDHTLVNDMIMHGELTKEQARTFPRKNVLTNAVGVWESVRSDIDVHHEDLNGILLCSDGLHSYVDEKKIRSIVLDKEFDPALRSRKLVKASLDAGGFDNVTVILIDLEEGDMI</sequence>
<dbReference type="RefSeq" id="WP_277635627.1">
    <property type="nucleotide sequence ID" value="NZ_JALBUR010000005.1"/>
</dbReference>
<organism evidence="2 3">
    <name type="scientific">Grylomicrobium aquisgranensis</name>
    <dbReference type="NCBI Taxonomy" id="2926318"/>
    <lineage>
        <taxon>Bacteria</taxon>
        <taxon>Bacillati</taxon>
        <taxon>Bacillota</taxon>
        <taxon>Erysipelotrichia</taxon>
        <taxon>Erysipelotrichales</taxon>
        <taxon>Erysipelotrichaceae</taxon>
        <taxon>Grylomicrobium</taxon>
    </lineage>
</organism>
<dbReference type="PANTHER" id="PTHR13832">
    <property type="entry name" value="PROTEIN PHOSPHATASE 2C"/>
    <property type="match status" value="1"/>
</dbReference>
<accession>A0AB35U7E9</accession>
<dbReference type="NCBIfam" id="NF033484">
    <property type="entry name" value="Stp1_PP2C_phos"/>
    <property type="match status" value="1"/>
</dbReference>
<dbReference type="GO" id="GO:0004722">
    <property type="term" value="F:protein serine/threonine phosphatase activity"/>
    <property type="evidence" value="ECO:0007669"/>
    <property type="project" value="InterPro"/>
</dbReference>
<dbReference type="EMBL" id="JALBUR010000005">
    <property type="protein sequence ID" value="MDX8419114.1"/>
    <property type="molecule type" value="Genomic_DNA"/>
</dbReference>
<dbReference type="Pfam" id="PF13672">
    <property type="entry name" value="PP2C_2"/>
    <property type="match status" value="1"/>
</dbReference>
<dbReference type="InterPro" id="IPR015655">
    <property type="entry name" value="PP2C"/>
</dbReference>
<dbReference type="AlphaFoldDB" id="A0AB35U7E9"/>
<protein>
    <submittedName>
        <fullName evidence="2">Stp1/IreP family PP2C-type Ser/Thr phosphatase</fullName>
    </submittedName>
</protein>
<proteinExistence type="predicted"/>
<dbReference type="PROSITE" id="PS51746">
    <property type="entry name" value="PPM_2"/>
    <property type="match status" value="1"/>
</dbReference>
<dbReference type="Gene3D" id="3.60.40.10">
    <property type="entry name" value="PPM-type phosphatase domain"/>
    <property type="match status" value="1"/>
</dbReference>
<dbReference type="InterPro" id="IPR001932">
    <property type="entry name" value="PPM-type_phosphatase-like_dom"/>
</dbReference>
<evidence type="ECO:0000313" key="3">
    <source>
        <dbReference type="Proteomes" id="UP001286174"/>
    </source>
</evidence>
<gene>
    <name evidence="2" type="ORF">MOZ60_03285</name>
</gene>
<comment type="caution">
    <text evidence="2">The sequence shown here is derived from an EMBL/GenBank/DDBJ whole genome shotgun (WGS) entry which is preliminary data.</text>
</comment>
<evidence type="ECO:0000259" key="1">
    <source>
        <dbReference type="PROSITE" id="PS51746"/>
    </source>
</evidence>
<name>A0AB35U7E9_9FIRM</name>
<keyword evidence="3" id="KW-1185">Reference proteome</keyword>
<evidence type="ECO:0000313" key="2">
    <source>
        <dbReference type="EMBL" id="MDX8419114.1"/>
    </source>
</evidence>
<dbReference type="SMART" id="SM00331">
    <property type="entry name" value="PP2C_SIG"/>
    <property type="match status" value="1"/>
</dbReference>
<dbReference type="SUPFAM" id="SSF81606">
    <property type="entry name" value="PP2C-like"/>
    <property type="match status" value="1"/>
</dbReference>
<dbReference type="Proteomes" id="UP001286174">
    <property type="component" value="Unassembled WGS sequence"/>
</dbReference>
<feature type="domain" description="PPM-type phosphatase" evidence="1">
    <location>
        <begin position="2"/>
        <end position="243"/>
    </location>
</feature>
<dbReference type="InterPro" id="IPR036457">
    <property type="entry name" value="PPM-type-like_dom_sf"/>
</dbReference>
<dbReference type="SMART" id="SM00332">
    <property type="entry name" value="PP2Cc"/>
    <property type="match status" value="1"/>
</dbReference>
<dbReference type="PANTHER" id="PTHR13832:SF860">
    <property type="entry name" value="PROTEIN PHOSPHATASE PHPP"/>
    <property type="match status" value="1"/>
</dbReference>
<dbReference type="CDD" id="cd00143">
    <property type="entry name" value="PP2Cc"/>
    <property type="match status" value="1"/>
</dbReference>